<keyword evidence="3 7" id="KW-0808">Transferase</keyword>
<dbReference type="PANTHER" id="PTHR13693:SF77">
    <property type="entry name" value="8-AMINO-7-OXONONANOATE SYNTHASE"/>
    <property type="match status" value="1"/>
</dbReference>
<dbReference type="InterPro" id="IPR015422">
    <property type="entry name" value="PyrdxlP-dep_Trfase_small"/>
</dbReference>
<name>A0A316V9J1_9BASI</name>
<evidence type="ECO:0000313" key="7">
    <source>
        <dbReference type="EMBL" id="PWN34279.1"/>
    </source>
</evidence>
<evidence type="ECO:0000313" key="8">
    <source>
        <dbReference type="Proteomes" id="UP000245771"/>
    </source>
</evidence>
<dbReference type="InterPro" id="IPR050087">
    <property type="entry name" value="AON_synthase_class-II"/>
</dbReference>
<dbReference type="Proteomes" id="UP000245771">
    <property type="component" value="Unassembled WGS sequence"/>
</dbReference>
<dbReference type="InterPro" id="IPR001917">
    <property type="entry name" value="Aminotrans_II_pyridoxalP_BS"/>
</dbReference>
<dbReference type="GO" id="GO:0009102">
    <property type="term" value="P:biotin biosynthetic process"/>
    <property type="evidence" value="ECO:0007669"/>
    <property type="project" value="TreeGrafter"/>
</dbReference>
<dbReference type="OrthoDB" id="2382073at2759"/>
<sequence>MLYDNLLLALKKRKEKGILRGLKRFATLQDPSNTPKDVPTSSLPLVDFSSNDYMGLARSKALKQDTIKRMQDHGNMLVGSTGSRLLDGNSEEHEQLELRLAQHFSAQSALLFNSGYDANTSMLSVMPQPNDVILYDELVHASMHDGMRSSRIPSSRRIPFKHNNLDDFTLKLQDAWEICQAKDANVIVAVESVYSMDGDICPLPQLIAILNKHVPQNSRCLIVDEAHAVGLYGLNGSGICEAMGLQDSVDVRLATFGKAFGCSGAAALCSDLIRLYLINYARPLIYSTALPHPALFTIQAALDLLNTPDGTLRAQHTFFLTHLFIERLHGLMGNVSATGGTKHVQLPKDIQKRLNSSPSFTEKRKEHPLSIPQPPIVPILTSHAHDLAKYLVSHGYLVRPIVYPTVPRGSERVRICIHAHNTQEQVIGLTECVAKWIEDGKVITGDGFRGQVEKAKL</sequence>
<dbReference type="PANTHER" id="PTHR13693">
    <property type="entry name" value="CLASS II AMINOTRANSFERASE/8-AMINO-7-OXONONANOATE SYNTHASE"/>
    <property type="match status" value="1"/>
</dbReference>
<evidence type="ECO:0000256" key="1">
    <source>
        <dbReference type="ARBA" id="ARBA00001933"/>
    </source>
</evidence>
<dbReference type="Pfam" id="PF00155">
    <property type="entry name" value="Aminotran_1_2"/>
    <property type="match status" value="1"/>
</dbReference>
<dbReference type="GeneID" id="37023640"/>
<dbReference type="InParanoid" id="A0A316V9J1"/>
<protein>
    <submittedName>
        <fullName evidence="7">PLP-dependent transferase</fullName>
    </submittedName>
</protein>
<dbReference type="SUPFAM" id="SSF53383">
    <property type="entry name" value="PLP-dependent transferases"/>
    <property type="match status" value="1"/>
</dbReference>
<dbReference type="InterPro" id="IPR015424">
    <property type="entry name" value="PyrdxlP-dep_Trfase"/>
</dbReference>
<evidence type="ECO:0000259" key="6">
    <source>
        <dbReference type="Pfam" id="PF00155"/>
    </source>
</evidence>
<dbReference type="GO" id="GO:0016740">
    <property type="term" value="F:transferase activity"/>
    <property type="evidence" value="ECO:0007669"/>
    <property type="project" value="UniProtKB-KW"/>
</dbReference>
<gene>
    <name evidence="7" type="ORF">FA14DRAFT_191350</name>
</gene>
<dbReference type="RefSeq" id="XP_025354581.1">
    <property type="nucleotide sequence ID" value="XM_025501859.1"/>
</dbReference>
<feature type="domain" description="Aminotransferase class I/classII large" evidence="6">
    <location>
        <begin position="45"/>
        <end position="426"/>
    </location>
</feature>
<comment type="cofactor">
    <cofactor evidence="1 5">
        <name>pyridoxal 5'-phosphate</name>
        <dbReference type="ChEBI" id="CHEBI:597326"/>
    </cofactor>
</comment>
<keyword evidence="4 5" id="KW-0663">Pyridoxal phosphate</keyword>
<dbReference type="Gene3D" id="3.90.1150.10">
    <property type="entry name" value="Aspartate Aminotransferase, domain 1"/>
    <property type="match status" value="1"/>
</dbReference>
<dbReference type="Gene3D" id="3.40.640.10">
    <property type="entry name" value="Type I PLP-dependent aspartate aminotransferase-like (Major domain)"/>
    <property type="match status" value="1"/>
</dbReference>
<dbReference type="AlphaFoldDB" id="A0A316V9J1"/>
<dbReference type="GO" id="GO:0030170">
    <property type="term" value="F:pyridoxal phosphate binding"/>
    <property type="evidence" value="ECO:0007669"/>
    <property type="project" value="InterPro"/>
</dbReference>
<keyword evidence="8" id="KW-1185">Reference proteome</keyword>
<comment type="similarity">
    <text evidence="2">Belongs to the class-II pyridoxal-phosphate-dependent aminotransferase family. BioF subfamily.</text>
</comment>
<accession>A0A316V9J1</accession>
<dbReference type="InterPro" id="IPR015421">
    <property type="entry name" value="PyrdxlP-dep_Trfase_major"/>
</dbReference>
<dbReference type="InterPro" id="IPR004839">
    <property type="entry name" value="Aminotransferase_I/II_large"/>
</dbReference>
<evidence type="ECO:0000256" key="2">
    <source>
        <dbReference type="ARBA" id="ARBA00010008"/>
    </source>
</evidence>
<evidence type="ECO:0000256" key="5">
    <source>
        <dbReference type="RuleBase" id="RU003693"/>
    </source>
</evidence>
<organism evidence="7 8">
    <name type="scientific">Meira miltonrushii</name>
    <dbReference type="NCBI Taxonomy" id="1280837"/>
    <lineage>
        <taxon>Eukaryota</taxon>
        <taxon>Fungi</taxon>
        <taxon>Dikarya</taxon>
        <taxon>Basidiomycota</taxon>
        <taxon>Ustilaginomycotina</taxon>
        <taxon>Exobasidiomycetes</taxon>
        <taxon>Exobasidiales</taxon>
        <taxon>Brachybasidiaceae</taxon>
        <taxon>Meira</taxon>
    </lineage>
</organism>
<dbReference type="STRING" id="1280837.A0A316V9J1"/>
<evidence type="ECO:0000256" key="4">
    <source>
        <dbReference type="ARBA" id="ARBA00022898"/>
    </source>
</evidence>
<proteinExistence type="inferred from homology"/>
<reference evidence="7 8" key="1">
    <citation type="journal article" date="2018" name="Mol. Biol. Evol.">
        <title>Broad Genomic Sampling Reveals a Smut Pathogenic Ancestry of the Fungal Clade Ustilaginomycotina.</title>
        <authorList>
            <person name="Kijpornyongpan T."/>
            <person name="Mondo S.J."/>
            <person name="Barry K."/>
            <person name="Sandor L."/>
            <person name="Lee J."/>
            <person name="Lipzen A."/>
            <person name="Pangilinan J."/>
            <person name="LaButti K."/>
            <person name="Hainaut M."/>
            <person name="Henrissat B."/>
            <person name="Grigoriev I.V."/>
            <person name="Spatafora J.W."/>
            <person name="Aime M.C."/>
        </authorList>
    </citation>
    <scope>NUCLEOTIDE SEQUENCE [LARGE SCALE GENOMIC DNA]</scope>
    <source>
        <strain evidence="7 8">MCA 3882</strain>
    </source>
</reference>
<evidence type="ECO:0000256" key="3">
    <source>
        <dbReference type="ARBA" id="ARBA00022679"/>
    </source>
</evidence>
<dbReference type="EMBL" id="KZ819604">
    <property type="protein sequence ID" value="PWN34279.1"/>
    <property type="molecule type" value="Genomic_DNA"/>
</dbReference>
<dbReference type="PROSITE" id="PS00599">
    <property type="entry name" value="AA_TRANSFER_CLASS_2"/>
    <property type="match status" value="1"/>
</dbReference>